<dbReference type="InterPro" id="IPR010610">
    <property type="entry name" value="EryCIII-like_C"/>
</dbReference>
<evidence type="ECO:0000259" key="1">
    <source>
        <dbReference type="Pfam" id="PF06722"/>
    </source>
</evidence>
<evidence type="ECO:0000313" key="2">
    <source>
        <dbReference type="EMBL" id="GGS43705.1"/>
    </source>
</evidence>
<feature type="domain" description="Erythromycin biosynthesis protein CIII-like C-terminal" evidence="1">
    <location>
        <begin position="253"/>
        <end position="391"/>
    </location>
</feature>
<dbReference type="EMBL" id="BMRB01000003">
    <property type="protein sequence ID" value="GGS43705.1"/>
    <property type="molecule type" value="Genomic_DNA"/>
</dbReference>
<dbReference type="Proteomes" id="UP000660680">
    <property type="component" value="Unassembled WGS sequence"/>
</dbReference>
<dbReference type="SUPFAM" id="SSF53756">
    <property type="entry name" value="UDP-Glycosyltransferase/glycogen phosphorylase"/>
    <property type="match status" value="1"/>
</dbReference>
<dbReference type="GO" id="GO:0008194">
    <property type="term" value="F:UDP-glycosyltransferase activity"/>
    <property type="evidence" value="ECO:0007669"/>
    <property type="project" value="InterPro"/>
</dbReference>
<dbReference type="InterPro" id="IPR050426">
    <property type="entry name" value="Glycosyltransferase_28"/>
</dbReference>
<keyword evidence="2" id="KW-0808">Transferase</keyword>
<comment type="caution">
    <text evidence="2">The sequence shown here is derived from an EMBL/GenBank/DDBJ whole genome shotgun (WGS) entry which is preliminary data.</text>
</comment>
<reference evidence="2" key="2">
    <citation type="submission" date="2020-09" db="EMBL/GenBank/DDBJ databases">
        <authorList>
            <person name="Sun Q."/>
            <person name="Ohkuma M."/>
        </authorList>
    </citation>
    <scope>NUCLEOTIDE SEQUENCE</scope>
    <source>
        <strain evidence="2">JCM 3276</strain>
    </source>
</reference>
<dbReference type="CDD" id="cd03784">
    <property type="entry name" value="GT1_Gtf-like"/>
    <property type="match status" value="1"/>
</dbReference>
<name>A0A918GL28_9PSEU</name>
<dbReference type="PANTHER" id="PTHR48050:SF13">
    <property type="entry name" value="STEROL 3-BETA-GLUCOSYLTRANSFERASE UGT80A2"/>
    <property type="match status" value="1"/>
</dbReference>
<sequence>MSHGRELINIPTVDVVHVLFSSLSAYGHTYPLLPLARAMAARGDRVTFATGPEFTALLTKLGFGTAEVGLDIGAAFGQAVAEEGAEVDFRNPEDPAAARAIGRVFGSLMPRKFAEDLGPVLDRDTPDLVVYEVANPGAAIAAKARGIRAVGHGISRGDFGELLPELPGLLSAVAADFGVDLSTDALLEDDLYLDIYPASLQDSLRPNRQPLRPVAFAEPGDLPAWVTAHEKPLVYLTLGTAFGKLEVLRTAIDGLARLPVNVLVAAGPAVDAEELRDLPAAVTVLPWVPQADLLPHTDLVVHHGGSGTTLGALAAGLPQLFLPQGADQFVNADAVTAAGISRTLKGDAATADALAEAAGALLSDTEARAAVARVAAEIAAMPGPDEVAESLAR</sequence>
<dbReference type="PANTHER" id="PTHR48050">
    <property type="entry name" value="STEROL 3-BETA-GLUCOSYLTRANSFERASE"/>
    <property type="match status" value="1"/>
</dbReference>
<protein>
    <submittedName>
        <fullName evidence="2">Glycosyl transferase</fullName>
    </submittedName>
</protein>
<proteinExistence type="predicted"/>
<gene>
    <name evidence="2" type="ORF">GCM10010171_43580</name>
</gene>
<dbReference type="GO" id="GO:0017000">
    <property type="term" value="P:antibiotic biosynthetic process"/>
    <property type="evidence" value="ECO:0007669"/>
    <property type="project" value="UniProtKB-ARBA"/>
</dbReference>
<dbReference type="GO" id="GO:0016758">
    <property type="term" value="F:hexosyltransferase activity"/>
    <property type="evidence" value="ECO:0007669"/>
    <property type="project" value="UniProtKB-ARBA"/>
</dbReference>
<organism evidence="2 3">
    <name type="scientific">Actinokineospora fastidiosa</name>
    <dbReference type="NCBI Taxonomy" id="1816"/>
    <lineage>
        <taxon>Bacteria</taxon>
        <taxon>Bacillati</taxon>
        <taxon>Actinomycetota</taxon>
        <taxon>Actinomycetes</taxon>
        <taxon>Pseudonocardiales</taxon>
        <taxon>Pseudonocardiaceae</taxon>
        <taxon>Actinokineospora</taxon>
    </lineage>
</organism>
<accession>A0A918GL28</accession>
<dbReference type="InterPro" id="IPR002213">
    <property type="entry name" value="UDP_glucos_trans"/>
</dbReference>
<dbReference type="Pfam" id="PF06722">
    <property type="entry name" value="EryCIII-like_C"/>
    <property type="match status" value="1"/>
</dbReference>
<dbReference type="Gene3D" id="3.40.50.2000">
    <property type="entry name" value="Glycogen Phosphorylase B"/>
    <property type="match status" value="2"/>
</dbReference>
<reference evidence="2" key="1">
    <citation type="journal article" date="2014" name="Int. J. Syst. Evol. Microbiol.">
        <title>Complete genome sequence of Corynebacterium casei LMG S-19264T (=DSM 44701T), isolated from a smear-ripened cheese.</title>
        <authorList>
            <consortium name="US DOE Joint Genome Institute (JGI-PGF)"/>
            <person name="Walter F."/>
            <person name="Albersmeier A."/>
            <person name="Kalinowski J."/>
            <person name="Ruckert C."/>
        </authorList>
    </citation>
    <scope>NUCLEOTIDE SEQUENCE</scope>
    <source>
        <strain evidence="2">JCM 3276</strain>
    </source>
</reference>
<dbReference type="AlphaFoldDB" id="A0A918GL28"/>
<dbReference type="FunFam" id="3.40.50.2000:FF:000072">
    <property type="entry name" value="Glycosyl transferase"/>
    <property type="match status" value="1"/>
</dbReference>
<evidence type="ECO:0000313" key="3">
    <source>
        <dbReference type="Proteomes" id="UP000660680"/>
    </source>
</evidence>
<keyword evidence="3" id="KW-1185">Reference proteome</keyword>